<dbReference type="VEuPathDB" id="MicrosporidiaDB:ECANGB1_790"/>
<dbReference type="Proteomes" id="UP000192639">
    <property type="component" value="Unassembled WGS sequence"/>
</dbReference>
<sequence length="207" mass="24399">MLMMMSCLYCSTGTGVSLYEFHNTKITELEKEKRENAMKIKELRQLIDNDANLIVKTNRRIGKFKVEKENYNALIQMISAFEKTLSILCLKEYNNANISKKLIEKFNMQAQIIQIIPEFTRIFDSDNYNGILLQFNNVREDVVRRIEQIKEDLSVTVEQKIDFIRLVGDRLNSNNTSLAIKIRRNKTIGINLLRRRKKLENLFRCKQ</sequence>
<proteinExistence type="predicted"/>
<name>A0A1Y1S7D9_9MICR</name>
<dbReference type="AlphaFoldDB" id="A0A1Y1S7D9"/>
<gene>
    <name evidence="1" type="ORF">ECANGB1_790</name>
</gene>
<evidence type="ECO:0000313" key="1">
    <source>
        <dbReference type="EMBL" id="ORD94382.1"/>
    </source>
</evidence>
<evidence type="ECO:0000313" key="2">
    <source>
        <dbReference type="Proteomes" id="UP000192639"/>
    </source>
</evidence>
<accession>A0A1Y1S7D9</accession>
<dbReference type="EMBL" id="LWDP01000022">
    <property type="protein sequence ID" value="ORD94382.1"/>
    <property type="molecule type" value="Genomic_DNA"/>
</dbReference>
<comment type="caution">
    <text evidence="1">The sequence shown here is derived from an EMBL/GenBank/DDBJ whole genome shotgun (WGS) entry which is preliminary data.</text>
</comment>
<keyword evidence="2" id="KW-1185">Reference proteome</keyword>
<organism evidence="1 2">
    <name type="scientific">Enterospora canceri</name>
    <dbReference type="NCBI Taxonomy" id="1081671"/>
    <lineage>
        <taxon>Eukaryota</taxon>
        <taxon>Fungi</taxon>
        <taxon>Fungi incertae sedis</taxon>
        <taxon>Microsporidia</taxon>
        <taxon>Enterocytozoonidae</taxon>
        <taxon>Enterospora</taxon>
    </lineage>
</organism>
<protein>
    <submittedName>
        <fullName evidence="1">Uncharacterized protein</fullName>
    </submittedName>
</protein>
<reference evidence="1 2" key="1">
    <citation type="journal article" date="2017" name="Environ. Microbiol.">
        <title>Decay of the glycolytic pathway and adaptation to intranuclear parasitism within Enterocytozoonidae microsporidia.</title>
        <authorList>
            <person name="Wiredu Boakye D."/>
            <person name="Jaroenlak P."/>
            <person name="Prachumwat A."/>
            <person name="Williams T.A."/>
            <person name="Bateman K.S."/>
            <person name="Itsathitphaisarn O."/>
            <person name="Sritunyalucksana K."/>
            <person name="Paszkiewicz K.H."/>
            <person name="Moore K.A."/>
            <person name="Stentiford G.D."/>
            <person name="Williams B.A."/>
        </authorList>
    </citation>
    <scope>NUCLEOTIDE SEQUENCE [LARGE SCALE GENOMIC DNA]</scope>
    <source>
        <strain evidence="1 2">GB1</strain>
    </source>
</reference>